<reference evidence="2 3" key="1">
    <citation type="submission" date="2024-04" db="EMBL/GenBank/DDBJ databases">
        <authorList>
            <consortium name="Genoscope - CEA"/>
            <person name="William W."/>
        </authorList>
    </citation>
    <scope>NUCLEOTIDE SEQUENCE [LARGE SCALE GENOMIC DNA]</scope>
</reference>
<sequence length="119" mass="14722">MYTVFNHFFHIYGNKIVQLNFFNFFSKLQNECFYKMKKTFWNQSFFLQIKVISFVFQTTHIISYLYHLCSTMILLIRSPIDSIHLPQSVLLYIFLPNGYWHYVHLFIYFLIFFFFFFAL</sequence>
<keyword evidence="1" id="KW-0812">Transmembrane</keyword>
<keyword evidence="1" id="KW-1133">Transmembrane helix</keyword>
<keyword evidence="3" id="KW-1185">Reference proteome</keyword>
<proteinExistence type="predicted"/>
<evidence type="ECO:0008006" key="4">
    <source>
        <dbReference type="Google" id="ProtNLM"/>
    </source>
</evidence>
<feature type="transmembrane region" description="Helical" evidence="1">
    <location>
        <begin position="45"/>
        <end position="66"/>
    </location>
</feature>
<evidence type="ECO:0000313" key="2">
    <source>
        <dbReference type="EMBL" id="CAL1533699.1"/>
    </source>
</evidence>
<protein>
    <recommendedName>
        <fullName evidence="4">Transmembrane protein</fullName>
    </recommendedName>
</protein>
<dbReference type="EMBL" id="CAXITT010000150">
    <property type="protein sequence ID" value="CAL1533699.1"/>
    <property type="molecule type" value="Genomic_DNA"/>
</dbReference>
<evidence type="ECO:0000256" key="1">
    <source>
        <dbReference type="SAM" id="Phobius"/>
    </source>
</evidence>
<evidence type="ECO:0000313" key="3">
    <source>
        <dbReference type="Proteomes" id="UP001497497"/>
    </source>
</evidence>
<feature type="transmembrane region" description="Helical" evidence="1">
    <location>
        <begin position="99"/>
        <end position="118"/>
    </location>
</feature>
<dbReference type="Proteomes" id="UP001497497">
    <property type="component" value="Unassembled WGS sequence"/>
</dbReference>
<comment type="caution">
    <text evidence="2">The sequence shown here is derived from an EMBL/GenBank/DDBJ whole genome shotgun (WGS) entry which is preliminary data.</text>
</comment>
<organism evidence="2 3">
    <name type="scientific">Lymnaea stagnalis</name>
    <name type="common">Great pond snail</name>
    <name type="synonym">Helix stagnalis</name>
    <dbReference type="NCBI Taxonomy" id="6523"/>
    <lineage>
        <taxon>Eukaryota</taxon>
        <taxon>Metazoa</taxon>
        <taxon>Spiralia</taxon>
        <taxon>Lophotrochozoa</taxon>
        <taxon>Mollusca</taxon>
        <taxon>Gastropoda</taxon>
        <taxon>Heterobranchia</taxon>
        <taxon>Euthyneura</taxon>
        <taxon>Panpulmonata</taxon>
        <taxon>Hygrophila</taxon>
        <taxon>Lymnaeoidea</taxon>
        <taxon>Lymnaeidae</taxon>
        <taxon>Lymnaea</taxon>
    </lineage>
</organism>
<keyword evidence="1" id="KW-0472">Membrane</keyword>
<accession>A0AAV2HLE6</accession>
<gene>
    <name evidence="2" type="ORF">GSLYS_00007659001</name>
</gene>
<name>A0AAV2HLE6_LYMST</name>
<dbReference type="AlphaFoldDB" id="A0AAV2HLE6"/>